<dbReference type="KEGG" id="cbr:CBG_17488"/>
<evidence type="ECO:0000256" key="3">
    <source>
        <dbReference type="ARBA" id="ARBA00014158"/>
    </source>
</evidence>
<feature type="coiled-coil region" evidence="8">
    <location>
        <begin position="142"/>
        <end position="169"/>
    </location>
</feature>
<dbReference type="GO" id="GO:0071013">
    <property type="term" value="C:catalytic step 2 spliceosome"/>
    <property type="evidence" value="ECO:0000318"/>
    <property type="project" value="GO_Central"/>
</dbReference>
<evidence type="ECO:0000313" key="10">
    <source>
        <dbReference type="Proteomes" id="UP000008549"/>
    </source>
</evidence>
<reference evidence="9 10" key="2">
    <citation type="journal article" date="2011" name="PLoS Genet.">
        <title>Caenorhabditis briggsae recombinant inbred line genotypes reveal inter-strain incompatibility and the evolution of recombination.</title>
        <authorList>
            <person name="Ross J.A."/>
            <person name="Koboldt D.C."/>
            <person name="Staisch J.E."/>
            <person name="Chamberlin H.M."/>
            <person name="Gupta B.P."/>
            <person name="Miller R.D."/>
            <person name="Baird S.E."/>
            <person name="Haag E.S."/>
        </authorList>
    </citation>
    <scope>NUCLEOTIDE SEQUENCE [LARGE SCALE GENOMIC DNA]</scope>
    <source>
        <strain evidence="9 10">AF16</strain>
    </source>
</reference>
<dbReference type="WormBase" id="CBG17488">
    <property type="protein sequence ID" value="CBP44116"/>
    <property type="gene ID" value="WBGene00037097"/>
</dbReference>
<dbReference type="RefSeq" id="XP_045096209.1">
    <property type="nucleotide sequence ID" value="XM_045243561.1"/>
</dbReference>
<name>A8XR28_CAEBR</name>
<dbReference type="EMBL" id="HE600955">
    <property type="protein sequence ID" value="CAP35101.2"/>
    <property type="molecule type" value="Genomic_DNA"/>
</dbReference>
<evidence type="ECO:0000256" key="4">
    <source>
        <dbReference type="ARBA" id="ARBA00022664"/>
    </source>
</evidence>
<accession>A8XR28</accession>
<dbReference type="eggNOG" id="KOG3096">
    <property type="taxonomic scope" value="Eukaryota"/>
</dbReference>
<dbReference type="GeneID" id="8583099"/>
<evidence type="ECO:0000256" key="1">
    <source>
        <dbReference type="ARBA" id="ARBA00004123"/>
    </source>
</evidence>
<dbReference type="AlphaFoldDB" id="A8XR28"/>
<comment type="subcellular location">
    <subcellularLocation>
        <location evidence="1">Nucleus</location>
    </subcellularLocation>
</comment>
<organism evidence="9 10">
    <name type="scientific">Caenorhabditis briggsae</name>
    <dbReference type="NCBI Taxonomy" id="6238"/>
    <lineage>
        <taxon>Eukaryota</taxon>
        <taxon>Metazoa</taxon>
        <taxon>Ecdysozoa</taxon>
        <taxon>Nematoda</taxon>
        <taxon>Chromadorea</taxon>
        <taxon>Rhabditida</taxon>
        <taxon>Rhabditina</taxon>
        <taxon>Rhabditomorpha</taxon>
        <taxon>Rhabditoidea</taxon>
        <taxon>Rhabditidae</taxon>
        <taxon>Peloderinae</taxon>
        <taxon>Caenorhabditis</taxon>
    </lineage>
</organism>
<dbReference type="InParanoid" id="A8XR28"/>
<proteinExistence type="inferred from homology"/>
<dbReference type="PANTHER" id="PTHR13296">
    <property type="entry name" value="BCAS2 PROTEIN"/>
    <property type="match status" value="1"/>
</dbReference>
<evidence type="ECO:0000256" key="8">
    <source>
        <dbReference type="SAM" id="Coils"/>
    </source>
</evidence>
<dbReference type="STRING" id="6238.A8XR28"/>
<keyword evidence="4" id="KW-0507">mRNA processing</keyword>
<evidence type="ECO:0000256" key="6">
    <source>
        <dbReference type="ARBA" id="ARBA00023187"/>
    </source>
</evidence>
<dbReference type="OMA" id="NSASIFM"/>
<evidence type="ECO:0000313" key="11">
    <source>
        <dbReference type="WormBase" id="CBG17488"/>
    </source>
</evidence>
<dbReference type="GO" id="GO:0008380">
    <property type="term" value="P:RNA splicing"/>
    <property type="evidence" value="ECO:0007669"/>
    <property type="project" value="UniProtKB-KW"/>
</dbReference>
<keyword evidence="10" id="KW-1185">Reference proteome</keyword>
<evidence type="ECO:0000256" key="7">
    <source>
        <dbReference type="ARBA" id="ARBA00023242"/>
    </source>
</evidence>
<dbReference type="CTD" id="8583099"/>
<dbReference type="GO" id="GO:0006397">
    <property type="term" value="P:mRNA processing"/>
    <property type="evidence" value="ECO:0007669"/>
    <property type="project" value="UniProtKB-KW"/>
</dbReference>
<comment type="similarity">
    <text evidence="2">Belongs to the SPF27 family.</text>
</comment>
<dbReference type="PANTHER" id="PTHR13296:SF0">
    <property type="entry name" value="PRE-MRNA-SPLICING FACTOR SPF27"/>
    <property type="match status" value="1"/>
</dbReference>
<dbReference type="HOGENOM" id="CLU_015062_0_0_1"/>
<reference evidence="9 10" key="1">
    <citation type="journal article" date="2003" name="PLoS Biol.">
        <title>The genome sequence of Caenorhabditis briggsae: a platform for comparative genomics.</title>
        <authorList>
            <person name="Stein L.D."/>
            <person name="Bao Z."/>
            <person name="Blasiar D."/>
            <person name="Blumenthal T."/>
            <person name="Brent M.R."/>
            <person name="Chen N."/>
            <person name="Chinwalla A."/>
            <person name="Clarke L."/>
            <person name="Clee C."/>
            <person name="Coghlan A."/>
            <person name="Coulson A."/>
            <person name="D'Eustachio P."/>
            <person name="Fitch D.H."/>
            <person name="Fulton L.A."/>
            <person name="Fulton R.E."/>
            <person name="Griffiths-Jones S."/>
            <person name="Harris T.W."/>
            <person name="Hillier L.W."/>
            <person name="Kamath R."/>
            <person name="Kuwabara P.E."/>
            <person name="Mardis E.R."/>
            <person name="Marra M.A."/>
            <person name="Miner T.L."/>
            <person name="Minx P."/>
            <person name="Mullikin J.C."/>
            <person name="Plumb R.W."/>
            <person name="Rogers J."/>
            <person name="Schein J.E."/>
            <person name="Sohrmann M."/>
            <person name="Spieth J."/>
            <person name="Stajich J.E."/>
            <person name="Wei C."/>
            <person name="Willey D."/>
            <person name="Wilson R.K."/>
            <person name="Durbin R."/>
            <person name="Waterston R.H."/>
        </authorList>
    </citation>
    <scope>NUCLEOTIDE SEQUENCE [LARGE SCALE GENOMIC DNA]</scope>
    <source>
        <strain evidence="9 10">AF16</strain>
    </source>
</reference>
<sequence>MSDKPLALTGPGGASQLQDEQVLVDALPYLDTEYNETDRQLARNLVEHECKTFRPTKNYLTHLPVPDYDAFLTPCMLKEMSRMKKKEEMGKLDMSRCELPPPSAVKGVDRKLWAKVLRNAKAQNEHLMLRQINLELMDEYAAENYLQRNKAMEQILTEAEKELRSTRDAIMEIHASRKMAQLKAGDKVKQLEQSWVSMVTNNYNPDTIAALQEVKDLNVEGFYTALRDLYLADGFSTKSTMNKVILTQSIIPDFQFQGAIQALNNTQYEIKNGDYGLRRMKGMIKLNEPDALTHQNWLIDLVSMILEQSEYSKQLVSFIRGLGTTLMENGYSRETYFNGTMLRAEINKIWNLNETLKERYIEPLVLLHHVVGPENFDLLGDVLEAQPWLTRGGMLLRDVEYFRMYQDRIMEAISNSDIGITVLSGFQKAYEDMFNTTGAPDTLLNRLVIFSMKDSTIYDGGDDKSPEYTAVWNEIWGEISRKLGRAQLSQIQYMFVDAVKKAMDETEASTIGGMNGLKNTFIAGARLIQSWRGYCSSQKPGIAVFLVLSVANANSKCQEALNMYSEDEIAYNNLQRALQIVLKLSNTGDNGREGYKELFDLYFEKPAPTIQLFSPSRFESATTMNALFASVQEADPNGLLIPVQLMAKQKTDLQKFANNLNTLSEDSTLVETFNLIFGVHPTSFEEAQKLRSALQSIGSISRSDRDLLAYLRSIREILRTNKEKGSKNSEDFFNTLSKLSNTTRNGSWMDVHEALALIDSIYRAGPPESRGPRLAPFRELERTLGTDGTYREVFLALQTILEDPETSKAKCQFIKDFFTGIDDVTSVVEAFGVKTEDIRRNVEDTVFVDALIRLLEASESREALGRMIAFHTKHTVDQDYPAQSIFRIEDLLGYMANNEWR</sequence>
<dbReference type="InterPro" id="IPR008409">
    <property type="entry name" value="SPF27"/>
</dbReference>
<evidence type="ECO:0000256" key="5">
    <source>
        <dbReference type="ARBA" id="ARBA00022728"/>
    </source>
</evidence>
<evidence type="ECO:0000313" key="9">
    <source>
        <dbReference type="EMBL" id="CAP35101.2"/>
    </source>
</evidence>
<dbReference type="Proteomes" id="UP000008549">
    <property type="component" value="Unassembled WGS sequence"/>
</dbReference>
<dbReference type="Pfam" id="PF05700">
    <property type="entry name" value="BCAS2"/>
    <property type="match status" value="1"/>
</dbReference>
<gene>
    <name evidence="9 11" type="ORF">CBG17488</name>
    <name evidence="9" type="ORF">CBG_17488</name>
</gene>
<dbReference type="GO" id="GO:0000974">
    <property type="term" value="C:Prp19 complex"/>
    <property type="evidence" value="ECO:0000318"/>
    <property type="project" value="GO_Central"/>
</dbReference>
<protein>
    <recommendedName>
        <fullName evidence="3">Pre-mRNA-splicing factor SPF27</fullName>
    </recommendedName>
</protein>
<keyword evidence="6" id="KW-0508">mRNA splicing</keyword>
<keyword evidence="7" id="KW-0539">Nucleus</keyword>
<evidence type="ECO:0000256" key="2">
    <source>
        <dbReference type="ARBA" id="ARBA00010788"/>
    </source>
</evidence>
<keyword evidence="5" id="KW-0747">Spliceosome</keyword>
<keyword evidence="8" id="KW-0175">Coiled coil</keyword>